<dbReference type="GO" id="GO:0005524">
    <property type="term" value="F:ATP binding"/>
    <property type="evidence" value="ECO:0007669"/>
    <property type="project" value="UniProtKB-KW"/>
</dbReference>
<dbReference type="InterPro" id="IPR027417">
    <property type="entry name" value="P-loop_NTPase"/>
</dbReference>
<dbReference type="InterPro" id="IPR007817">
    <property type="entry name" value="Isocyanide_synthase_DIT1"/>
</dbReference>
<dbReference type="OrthoDB" id="429813at2759"/>
<dbReference type="SUPFAM" id="SSF52540">
    <property type="entry name" value="P-loop containing nucleoside triphosphate hydrolases"/>
    <property type="match status" value="1"/>
</dbReference>
<feature type="compositionally biased region" description="Polar residues" evidence="3">
    <location>
        <begin position="32"/>
        <end position="53"/>
    </location>
</feature>
<dbReference type="Pfam" id="PF05141">
    <property type="entry name" value="DIT1_PvcA"/>
    <property type="match status" value="1"/>
</dbReference>
<evidence type="ECO:0000256" key="1">
    <source>
        <dbReference type="ARBA" id="ARBA00022741"/>
    </source>
</evidence>
<dbReference type="AlphaFoldDB" id="A0A9P4U6Y0"/>
<feature type="domain" description="ABC transporter" evidence="4">
    <location>
        <begin position="435"/>
        <end position="676"/>
    </location>
</feature>
<keyword evidence="1" id="KW-0547">Nucleotide-binding</keyword>
<reference evidence="5" key="1">
    <citation type="journal article" date="2020" name="Stud. Mycol.">
        <title>101 Dothideomycetes genomes: a test case for predicting lifestyles and emergence of pathogens.</title>
        <authorList>
            <person name="Haridas S."/>
            <person name="Albert R."/>
            <person name="Binder M."/>
            <person name="Bloem J."/>
            <person name="Labutti K."/>
            <person name="Salamov A."/>
            <person name="Andreopoulos B."/>
            <person name="Baker S."/>
            <person name="Barry K."/>
            <person name="Bills G."/>
            <person name="Bluhm B."/>
            <person name="Cannon C."/>
            <person name="Castanera R."/>
            <person name="Culley D."/>
            <person name="Daum C."/>
            <person name="Ezra D."/>
            <person name="Gonzalez J."/>
            <person name="Henrissat B."/>
            <person name="Kuo A."/>
            <person name="Liang C."/>
            <person name="Lipzen A."/>
            <person name="Lutzoni F."/>
            <person name="Magnuson J."/>
            <person name="Mondo S."/>
            <person name="Nolan M."/>
            <person name="Ohm R."/>
            <person name="Pangilinan J."/>
            <person name="Park H.-J."/>
            <person name="Ramirez L."/>
            <person name="Alfaro M."/>
            <person name="Sun H."/>
            <person name="Tritt A."/>
            <person name="Yoshinaga Y."/>
            <person name="Zwiers L.-H."/>
            <person name="Turgeon B."/>
            <person name="Goodwin S."/>
            <person name="Spatafora J."/>
            <person name="Crous P."/>
            <person name="Grigoriev I."/>
        </authorList>
    </citation>
    <scope>NUCLEOTIDE SEQUENCE</scope>
    <source>
        <strain evidence="5">CBS 690.94</strain>
    </source>
</reference>
<feature type="region of interest" description="Disordered" evidence="3">
    <location>
        <begin position="16"/>
        <end position="73"/>
    </location>
</feature>
<name>A0A9P4U6Y0_9PLEO</name>
<dbReference type="EMBL" id="MU001510">
    <property type="protein sequence ID" value="KAF2439236.1"/>
    <property type="molecule type" value="Genomic_DNA"/>
</dbReference>
<evidence type="ECO:0000256" key="3">
    <source>
        <dbReference type="SAM" id="MobiDB-lite"/>
    </source>
</evidence>
<evidence type="ECO:0000256" key="2">
    <source>
        <dbReference type="ARBA" id="ARBA00022840"/>
    </source>
</evidence>
<dbReference type="Pfam" id="PF00005">
    <property type="entry name" value="ABC_tran"/>
    <property type="match status" value="1"/>
</dbReference>
<evidence type="ECO:0000313" key="5">
    <source>
        <dbReference type="EMBL" id="KAF2439236.1"/>
    </source>
</evidence>
<gene>
    <name evidence="5" type="ORF">P171DRAFT_436556</name>
</gene>
<organism evidence="5 6">
    <name type="scientific">Karstenula rhodostoma CBS 690.94</name>
    <dbReference type="NCBI Taxonomy" id="1392251"/>
    <lineage>
        <taxon>Eukaryota</taxon>
        <taxon>Fungi</taxon>
        <taxon>Dikarya</taxon>
        <taxon>Ascomycota</taxon>
        <taxon>Pezizomycotina</taxon>
        <taxon>Dothideomycetes</taxon>
        <taxon>Pleosporomycetidae</taxon>
        <taxon>Pleosporales</taxon>
        <taxon>Massarineae</taxon>
        <taxon>Didymosphaeriaceae</taxon>
        <taxon>Karstenula</taxon>
    </lineage>
</organism>
<comment type="caution">
    <text evidence="5">The sequence shown here is derived from an EMBL/GenBank/DDBJ whole genome shotgun (WGS) entry which is preliminary data.</text>
</comment>
<dbReference type="Gene3D" id="3.40.50.300">
    <property type="entry name" value="P-loop containing nucleotide triphosphate hydrolases"/>
    <property type="match status" value="1"/>
</dbReference>
<accession>A0A9P4U6Y0</accession>
<keyword evidence="6" id="KW-1185">Reference proteome</keyword>
<dbReference type="InterPro" id="IPR003593">
    <property type="entry name" value="AAA+_ATPase"/>
</dbReference>
<evidence type="ECO:0000313" key="6">
    <source>
        <dbReference type="Proteomes" id="UP000799764"/>
    </source>
</evidence>
<dbReference type="SMART" id="SM00382">
    <property type="entry name" value="AAA"/>
    <property type="match status" value="1"/>
</dbReference>
<keyword evidence="2" id="KW-0067">ATP-binding</keyword>
<dbReference type="PANTHER" id="PTHR37285:SF5">
    <property type="entry name" value="SPORE WALL MATURATION PROTEIN DIT1"/>
    <property type="match status" value="1"/>
</dbReference>
<protein>
    <recommendedName>
        <fullName evidence="4">ABC transporter domain-containing protein</fullName>
    </recommendedName>
</protein>
<dbReference type="PROSITE" id="PS50893">
    <property type="entry name" value="ABC_TRANSPORTER_2"/>
    <property type="match status" value="1"/>
</dbReference>
<dbReference type="GO" id="GO:0016887">
    <property type="term" value="F:ATP hydrolysis activity"/>
    <property type="evidence" value="ECO:0007669"/>
    <property type="project" value="InterPro"/>
</dbReference>
<dbReference type="Proteomes" id="UP000799764">
    <property type="component" value="Unassembled WGS sequence"/>
</dbReference>
<dbReference type="PANTHER" id="PTHR37285">
    <property type="entry name" value="SPORE WALL MATURATION PROTEIN DIT1"/>
    <property type="match status" value="1"/>
</dbReference>
<sequence length="797" mass="88377">MAPALDAFPATNGQVLIEKPSPALPEKLSPVPSDNMSPNDSVDISPHSNTRSKMSGRAINDVPDPKPSEANGTTTLMSTRILEIIFDYALNKFDDSRDRLEAGRSRFIEVLNEFIRAGSQIDMALPAFPFKSANKVYKALGFLPDKAEEIALSRLHNMCKRIEEIYEPGANVVIISDGLVYNDLLSISDRHTWIYGQALRAMGAEKGFTNIRFSRLRDFVPADSTLKLPDKMDEISYVANATNFRRFILNKFGIDGLDVDQLIATDTDTRLTYQGYRRFLMSDLRHIFTLGADRNSTAYKRETKYLAKQMLVRGVAFAGAIKHNFPNYLRLSIHQSTGEHKVSMSLLNTKTGYTTPWHCSVALMADGEWMSAPMGDFKENTRMKVVEENGRPSYFREMTEEEYLEDQRLAEEAAKLIEKPVVEEPQEPERNEDFVQWEGLTYDLKNGAKTKRLLDQMDGWLRGGTLTALMGVSGAGKSVLLDVLANRSGSGIVHGDILVNGQTPNSSKSLSATVYQQDLQFSTATVKEALIFSALLRQPKTTPVVEKIAYAEEVLSLVGMEAFADKVIGASGETLNSEQKKRLSIGVELASKPTNLLLLDQPLAGLDSQAALSICQLLRQIGRKGLAILCVVNQPSARLLQTFDRLLLLGEGGKQLYFGKIGLSCKTMVSYFEKNGARLCKADENPAEWALDVTSSTENSNYAQDWSEVWSKSPECKAMKSKLAQLRNKFSATSDLVDDPSEAVHQSAPVFDALDLQRAFYKYLHLEKMQLPAAHPTDVSASWLTNGATVLPPAYLS</sequence>
<proteinExistence type="predicted"/>
<evidence type="ECO:0000259" key="4">
    <source>
        <dbReference type="PROSITE" id="PS50893"/>
    </source>
</evidence>
<dbReference type="InterPro" id="IPR003439">
    <property type="entry name" value="ABC_transporter-like_ATP-bd"/>
</dbReference>